<proteinExistence type="predicted"/>
<dbReference type="OrthoDB" id="10493357at2759"/>
<dbReference type="GeneID" id="20240303"/>
<keyword evidence="3" id="KW-1185">Reference proteome</keyword>
<sequence length="883" mass="97971">MTKKPYRKIKPNAKQSHDEIITTPPRSPQNNKFTIDLDQDLASKKDGSPGLTPTEKRIKEIFRDEFLCSQNATESMCDVRWDCTSPDAIRQAMKRPIKKTQAVSELAQRLKVSDDELNYEEQDVKDKSLLGLCQPNIGFADAVKRETRKKSKRGVKKRSKGVLIAPDFTQQYQAWLDEIEALRKAGFNTRINILFIYFQMLFIEEEVKVTEVCEIPCEILTDDNICKKTLLDDPDLDLLLEDDTLLPTGVIKCVKTSSSDNTEDGWSDDELFDEDSFLMQATQMSENKLAELCKSNKRKRDSLGLTGKPSKDLRTVSKTDAPVNQRPNIINKSSATQIAAVNSVPKIIPKPTLYNQQNKPTVISKQAVIPAQNKPVPANSANANSFLSRNSFYSSTKSPFRKHNSFSGSPNISPVENNVGNSVKSPFRKHKSFDASKHLTSTPTGKTNPSRTSRSDFQRSLSRNGLNCDKQFNNNNLNSVINKNSMCVLPKITEEKPEPKNVPKPKSLIDNFMEENDSFLDTSISDEILRQLAEPDEVLESQATPKEPPVKEEVKADVNDNIVDDEVLQEMFDDDFSFSDINVNLENPPVQKEISNSSVQKGVSTTSTQKGVLIPPVQNRMSNSLAQKGISNISAQTGLSISSSPQKISNLLAGVSNTSAHKGNSNISAQKVVSNPTVQKKVFNQKTVSNQVQEIGTNQSVQNTFRTSADKVCDTKFVKQSVQTSTNCKKLQPNIMNKGPVSSNLLSSKTNLRVVSTYQNVNSTNQTLVKKPLTSVGVRKPLKNITPPVKPPSGGSAPSQNKFSFKKKSTIGFTKTNQPGQNTAVQNPVKNFQSTDKLPLNKSITMTQDLFNDDSFNCDDPLIESQFLAELEKVESSLKSSKS</sequence>
<feature type="compositionally biased region" description="Polar residues" evidence="1">
    <location>
        <begin position="405"/>
        <end position="424"/>
    </location>
</feature>
<dbReference type="HOGENOM" id="CLU_326345_0_0_1"/>
<protein>
    <submittedName>
        <fullName evidence="2">Uncharacterized protein</fullName>
    </submittedName>
</protein>
<dbReference type="KEGG" id="lgi:LOTGIDRAFT_166329"/>
<reference evidence="2 3" key="1">
    <citation type="journal article" date="2013" name="Nature">
        <title>Insights into bilaterian evolution from three spiralian genomes.</title>
        <authorList>
            <person name="Simakov O."/>
            <person name="Marletaz F."/>
            <person name="Cho S.J."/>
            <person name="Edsinger-Gonzales E."/>
            <person name="Havlak P."/>
            <person name="Hellsten U."/>
            <person name="Kuo D.H."/>
            <person name="Larsson T."/>
            <person name="Lv J."/>
            <person name="Arendt D."/>
            <person name="Savage R."/>
            <person name="Osoegawa K."/>
            <person name="de Jong P."/>
            <person name="Grimwood J."/>
            <person name="Chapman J.A."/>
            <person name="Shapiro H."/>
            <person name="Aerts A."/>
            <person name="Otillar R.P."/>
            <person name="Terry A.Y."/>
            <person name="Boore J.L."/>
            <person name="Grigoriev I.V."/>
            <person name="Lindberg D.R."/>
            <person name="Seaver E.C."/>
            <person name="Weisblat D.A."/>
            <person name="Putnam N.H."/>
            <person name="Rokhsar D.S."/>
        </authorList>
    </citation>
    <scope>NUCLEOTIDE SEQUENCE [LARGE SCALE GENOMIC DNA]</scope>
</reference>
<dbReference type="EMBL" id="KB202849">
    <property type="protein sequence ID" value="ESO87740.1"/>
    <property type="molecule type" value="Genomic_DNA"/>
</dbReference>
<feature type="region of interest" description="Disordered" evidence="1">
    <location>
        <begin position="1"/>
        <end position="33"/>
    </location>
</feature>
<feature type="region of interest" description="Disordered" evidence="1">
    <location>
        <begin position="402"/>
        <end position="459"/>
    </location>
</feature>
<evidence type="ECO:0000313" key="3">
    <source>
        <dbReference type="Proteomes" id="UP000030746"/>
    </source>
</evidence>
<feature type="region of interest" description="Disordered" evidence="1">
    <location>
        <begin position="813"/>
        <end position="834"/>
    </location>
</feature>
<dbReference type="RefSeq" id="XP_009061632.1">
    <property type="nucleotide sequence ID" value="XM_009063384.1"/>
</dbReference>
<dbReference type="Proteomes" id="UP000030746">
    <property type="component" value="Unassembled WGS sequence"/>
</dbReference>
<feature type="compositionally biased region" description="Basic residues" evidence="1">
    <location>
        <begin position="1"/>
        <end position="11"/>
    </location>
</feature>
<feature type="compositionally biased region" description="Polar residues" evidence="1">
    <location>
        <begin position="438"/>
        <end position="452"/>
    </location>
</feature>
<evidence type="ECO:0000256" key="1">
    <source>
        <dbReference type="SAM" id="MobiDB-lite"/>
    </source>
</evidence>
<evidence type="ECO:0000313" key="2">
    <source>
        <dbReference type="EMBL" id="ESO87740.1"/>
    </source>
</evidence>
<dbReference type="CTD" id="20240303"/>
<accession>V3ZYM1</accession>
<organism evidence="2 3">
    <name type="scientific">Lottia gigantea</name>
    <name type="common">Giant owl limpet</name>
    <dbReference type="NCBI Taxonomy" id="225164"/>
    <lineage>
        <taxon>Eukaryota</taxon>
        <taxon>Metazoa</taxon>
        <taxon>Spiralia</taxon>
        <taxon>Lophotrochozoa</taxon>
        <taxon>Mollusca</taxon>
        <taxon>Gastropoda</taxon>
        <taxon>Patellogastropoda</taxon>
        <taxon>Lottioidea</taxon>
        <taxon>Lottiidae</taxon>
        <taxon>Lottia</taxon>
    </lineage>
</organism>
<name>V3ZYM1_LOTGI</name>
<gene>
    <name evidence="2" type="ORF">LOTGIDRAFT_166329</name>
</gene>
<feature type="region of interest" description="Disordered" evidence="1">
    <location>
        <begin position="780"/>
        <end position="801"/>
    </location>
</feature>
<dbReference type="OMA" id="TEANEIH"/>
<dbReference type="AlphaFoldDB" id="V3ZYM1"/>